<evidence type="ECO:0000313" key="14">
    <source>
        <dbReference type="Proteomes" id="UP000809431"/>
    </source>
</evidence>
<evidence type="ECO:0000256" key="5">
    <source>
        <dbReference type="ARBA" id="ARBA00022692"/>
    </source>
</evidence>
<keyword evidence="14" id="KW-1185">Reference proteome</keyword>
<dbReference type="InterPro" id="IPR050298">
    <property type="entry name" value="Gram-neg_bact_OMP"/>
</dbReference>
<name>A0ABS2BGM3_9NEIS</name>
<evidence type="ECO:0000256" key="6">
    <source>
        <dbReference type="ARBA" id="ARBA00022729"/>
    </source>
</evidence>
<keyword evidence="9" id="KW-0472">Membrane</keyword>
<evidence type="ECO:0000256" key="4">
    <source>
        <dbReference type="ARBA" id="ARBA00022452"/>
    </source>
</evidence>
<keyword evidence="7" id="KW-0406">Ion transport</keyword>
<keyword evidence="8" id="KW-0626">Porin</keyword>
<accession>A0ABS2BGM3</accession>
<keyword evidence="10" id="KW-0998">Cell outer membrane</keyword>
<dbReference type="InterPro" id="IPR023614">
    <property type="entry name" value="Porin_dom_sf"/>
</dbReference>
<dbReference type="Pfam" id="PF13609">
    <property type="entry name" value="Porin_4"/>
    <property type="match status" value="1"/>
</dbReference>
<reference evidence="13 14" key="1">
    <citation type="submission" date="2021-01" db="EMBL/GenBank/DDBJ databases">
        <title>Draft Genome Sequence and Polyhydroxyalkanoate Biosynthetic Potential of Jeongeupia naejangsanensis Type Strain DSM 24253.</title>
        <authorList>
            <person name="Turrini P."/>
            <person name="Artuso I."/>
            <person name="Lugli G.A."/>
            <person name="Frangipani E."/>
            <person name="Ventura M."/>
            <person name="Visca P."/>
        </authorList>
    </citation>
    <scope>NUCLEOTIDE SEQUENCE [LARGE SCALE GENOMIC DNA]</scope>
    <source>
        <strain evidence="13 14">DSM 24253</strain>
    </source>
</reference>
<evidence type="ECO:0000313" key="13">
    <source>
        <dbReference type="EMBL" id="MBM3114620.1"/>
    </source>
</evidence>
<keyword evidence="5" id="KW-0812">Transmembrane</keyword>
<feature type="signal peptide" evidence="11">
    <location>
        <begin position="1"/>
        <end position="21"/>
    </location>
</feature>
<evidence type="ECO:0000256" key="1">
    <source>
        <dbReference type="ARBA" id="ARBA00004571"/>
    </source>
</evidence>
<dbReference type="Proteomes" id="UP000809431">
    <property type="component" value="Unassembled WGS sequence"/>
</dbReference>
<evidence type="ECO:0000256" key="10">
    <source>
        <dbReference type="ARBA" id="ARBA00023237"/>
    </source>
</evidence>
<evidence type="ECO:0000256" key="2">
    <source>
        <dbReference type="ARBA" id="ARBA00011233"/>
    </source>
</evidence>
<keyword evidence="6 11" id="KW-0732">Signal</keyword>
<dbReference type="RefSeq" id="WP_203536300.1">
    <property type="nucleotide sequence ID" value="NZ_JAESND010000001.1"/>
</dbReference>
<dbReference type="EMBL" id="JAESND010000001">
    <property type="protein sequence ID" value="MBM3114620.1"/>
    <property type="molecule type" value="Genomic_DNA"/>
</dbReference>
<dbReference type="PANTHER" id="PTHR34501:SF9">
    <property type="entry name" value="MAJOR OUTER MEMBRANE PROTEIN P.IA"/>
    <property type="match status" value="1"/>
</dbReference>
<gene>
    <name evidence="13" type="ORF">JMJ54_02150</name>
</gene>
<keyword evidence="3" id="KW-0813">Transport</keyword>
<evidence type="ECO:0000259" key="12">
    <source>
        <dbReference type="Pfam" id="PF13609"/>
    </source>
</evidence>
<proteinExistence type="predicted"/>
<evidence type="ECO:0000256" key="8">
    <source>
        <dbReference type="ARBA" id="ARBA00023114"/>
    </source>
</evidence>
<evidence type="ECO:0000256" key="3">
    <source>
        <dbReference type="ARBA" id="ARBA00022448"/>
    </source>
</evidence>
<feature type="domain" description="Porin" evidence="12">
    <location>
        <begin position="8"/>
        <end position="323"/>
    </location>
</feature>
<dbReference type="Gene3D" id="2.40.160.10">
    <property type="entry name" value="Porin"/>
    <property type="match status" value="1"/>
</dbReference>
<dbReference type="InterPro" id="IPR033900">
    <property type="entry name" value="Gram_neg_porin_domain"/>
</dbReference>
<protein>
    <submittedName>
        <fullName evidence="13">Porin</fullName>
    </submittedName>
</protein>
<dbReference type="PANTHER" id="PTHR34501">
    <property type="entry name" value="PROTEIN YDDL-RELATED"/>
    <property type="match status" value="1"/>
</dbReference>
<evidence type="ECO:0000256" key="7">
    <source>
        <dbReference type="ARBA" id="ARBA00023065"/>
    </source>
</evidence>
<dbReference type="SUPFAM" id="SSF56935">
    <property type="entry name" value="Porins"/>
    <property type="match status" value="1"/>
</dbReference>
<organism evidence="13 14">
    <name type="scientific">Jeongeupia naejangsanensis</name>
    <dbReference type="NCBI Taxonomy" id="613195"/>
    <lineage>
        <taxon>Bacteria</taxon>
        <taxon>Pseudomonadati</taxon>
        <taxon>Pseudomonadota</taxon>
        <taxon>Betaproteobacteria</taxon>
        <taxon>Neisseriales</taxon>
        <taxon>Chitinibacteraceae</taxon>
        <taxon>Jeongeupia</taxon>
    </lineage>
</organism>
<keyword evidence="4" id="KW-1134">Transmembrane beta strand</keyword>
<dbReference type="CDD" id="cd00342">
    <property type="entry name" value="gram_neg_porins"/>
    <property type="match status" value="1"/>
</dbReference>
<evidence type="ECO:0000256" key="11">
    <source>
        <dbReference type="SAM" id="SignalP"/>
    </source>
</evidence>
<comment type="subunit">
    <text evidence="2">Homotrimer.</text>
</comment>
<sequence length="355" mass="38633">MFTRILLAAAVSAAFSAQAFAEVTIGGSIEADVYYVDSQAKGYKGEVELDVEPRLFFSGSDKLDNGSKVIWKIWTGVENYRDNTAAGGELNTGSSARTWGNREAWGGWQGDWGTLRLGKIYSPTYLKLDWPYGNLGGAMHVAEVGVIGFNPENAINYDSPNWGGFTFSGQYSFRGQNNQVDGKSSEYFYDITAGFAKAGFMIDAGYQETRNDGGSEKDKMYFVAGGYNFGAFTMKGGFKSWDCQAGAGCNSFAGPQQEQYWLQGIYSAGKHTVGLTYNYFTEAENAAGNKIDDSDTNVLFGQWNYALSNNTSGYVQLRYAMNGQNGGIGANYGTSYGNAVDADSYRLLIGTWTGF</sequence>
<comment type="caution">
    <text evidence="13">The sequence shown here is derived from an EMBL/GenBank/DDBJ whole genome shotgun (WGS) entry which is preliminary data.</text>
</comment>
<evidence type="ECO:0000256" key="9">
    <source>
        <dbReference type="ARBA" id="ARBA00023136"/>
    </source>
</evidence>
<comment type="subcellular location">
    <subcellularLocation>
        <location evidence="1">Cell outer membrane</location>
        <topology evidence="1">Multi-pass membrane protein</topology>
    </subcellularLocation>
</comment>
<feature type="chain" id="PRO_5045244690" evidence="11">
    <location>
        <begin position="22"/>
        <end position="355"/>
    </location>
</feature>